<evidence type="ECO:0000313" key="8">
    <source>
        <dbReference type="EMBL" id="MBB5723214.1"/>
    </source>
</evidence>
<dbReference type="InterPro" id="IPR011010">
    <property type="entry name" value="DNA_brk_join_enz"/>
</dbReference>
<dbReference type="Gene3D" id="1.10.150.130">
    <property type="match status" value="1"/>
</dbReference>
<dbReference type="EMBL" id="JACIJM010000008">
    <property type="protein sequence ID" value="MBB5723214.1"/>
    <property type="molecule type" value="Genomic_DNA"/>
</dbReference>
<comment type="similarity">
    <text evidence="1">Belongs to the 'phage' integrase family.</text>
</comment>
<dbReference type="Gene3D" id="1.10.443.10">
    <property type="entry name" value="Intergrase catalytic core"/>
    <property type="match status" value="1"/>
</dbReference>
<evidence type="ECO:0000259" key="7">
    <source>
        <dbReference type="PROSITE" id="PS51900"/>
    </source>
</evidence>
<comment type="caution">
    <text evidence="8">The sequence shown here is derived from an EMBL/GenBank/DDBJ whole genome shotgun (WGS) entry which is preliminary data.</text>
</comment>
<evidence type="ECO:0000313" key="9">
    <source>
        <dbReference type="Proteomes" id="UP000535415"/>
    </source>
</evidence>
<dbReference type="GO" id="GO:0015074">
    <property type="term" value="P:DNA integration"/>
    <property type="evidence" value="ECO:0007669"/>
    <property type="project" value="UniProtKB-KW"/>
</dbReference>
<dbReference type="PANTHER" id="PTHR30349:SF41">
    <property type="entry name" value="INTEGRASE_RECOMBINASE PROTEIN MJ0367-RELATED"/>
    <property type="match status" value="1"/>
</dbReference>
<reference evidence="8 9" key="1">
    <citation type="submission" date="2020-08" db="EMBL/GenBank/DDBJ databases">
        <title>Genomic Encyclopedia of Type Strains, Phase IV (KMG-IV): sequencing the most valuable type-strain genomes for metagenomic binning, comparative biology and taxonomic classification.</title>
        <authorList>
            <person name="Goeker M."/>
        </authorList>
    </citation>
    <scope>NUCLEOTIDE SEQUENCE [LARGE SCALE GENOMIC DNA]</scope>
    <source>
        <strain evidence="8 9">DSM 101064</strain>
    </source>
</reference>
<dbReference type="Proteomes" id="UP000535415">
    <property type="component" value="Unassembled WGS sequence"/>
</dbReference>
<sequence length="611" mass="68362">MGRQTYLIRRGGAYSARLRVPLDLIEAVGRKELVKALGTNDPAEAKRLVWAVVDGWQRQFDALRNRAEMTDGDKGELVWSHYSGTLERDEVRRANTPQQADVDQALERAVERVGREGLDIHDPLQMLDAVMDADVMKNRRSGSGSVDAHVRQTKLADLRKHLATGENALVRHEIEAYLKQRNLTIDAVDRGELSRQLIRAEIEALQRTLERDDGNYGGEPADRLIKGLSGRVGAAKGESIEEVFEVFAAENVSGVAPDRINQMRRDIELFSQVAGKGFSVGQIDKKLVREWKALLIKFPVKATEMLAFKGMELREIVAANEKLKKKVLSDRSVNRYLSSLSALCKWLVNNGYLESNPVTGMSLAKEHNSTTLPFTTDQLNTLFNSPLFTGCQSADVWSLMAKEGNVLIRDHRYWVPLIMLFSGARPAEIGQLMLADVREEHGRWIMHITTEGDGDKRTKTKGSMRVVPIHPMLVRLGLIGYHAAQVKAGEARLFPKAVRNARGQMMAEFSREFSRYLTRIGIKEGRGISLYSFRHGVTDALRRAGYLDEQFGLILGHTQGTTTGRYGVMAHGVLEQRATLIDAIDYPGLDLGHLRDARRLLLASNLLKPQP</sequence>
<gene>
    <name evidence="8" type="ORF">FHS72_002851</name>
</gene>
<keyword evidence="4" id="KW-0233">DNA recombination</keyword>
<organism evidence="8 9">
    <name type="scientific">Yoonia ponticola</name>
    <dbReference type="NCBI Taxonomy" id="1524255"/>
    <lineage>
        <taxon>Bacteria</taxon>
        <taxon>Pseudomonadati</taxon>
        <taxon>Pseudomonadota</taxon>
        <taxon>Alphaproteobacteria</taxon>
        <taxon>Rhodobacterales</taxon>
        <taxon>Paracoccaceae</taxon>
        <taxon>Yoonia</taxon>
    </lineage>
</organism>
<evidence type="ECO:0000259" key="6">
    <source>
        <dbReference type="PROSITE" id="PS51898"/>
    </source>
</evidence>
<keyword evidence="3 5" id="KW-0238">DNA-binding</keyword>
<dbReference type="AlphaFoldDB" id="A0A7W9BMF1"/>
<dbReference type="PROSITE" id="PS51900">
    <property type="entry name" value="CB"/>
    <property type="match status" value="1"/>
</dbReference>
<evidence type="ECO:0000256" key="2">
    <source>
        <dbReference type="ARBA" id="ARBA00022908"/>
    </source>
</evidence>
<dbReference type="GO" id="GO:0006310">
    <property type="term" value="P:DNA recombination"/>
    <property type="evidence" value="ECO:0007669"/>
    <property type="project" value="UniProtKB-KW"/>
</dbReference>
<dbReference type="InterPro" id="IPR050090">
    <property type="entry name" value="Tyrosine_recombinase_XerCD"/>
</dbReference>
<feature type="domain" description="Tyr recombinase" evidence="6">
    <location>
        <begin position="369"/>
        <end position="582"/>
    </location>
</feature>
<evidence type="ECO:0000256" key="3">
    <source>
        <dbReference type="ARBA" id="ARBA00023125"/>
    </source>
</evidence>
<keyword evidence="2" id="KW-0229">DNA integration</keyword>
<dbReference type="Pfam" id="PF20172">
    <property type="entry name" value="DUF6538"/>
    <property type="match status" value="1"/>
</dbReference>
<dbReference type="InterPro" id="IPR010998">
    <property type="entry name" value="Integrase_recombinase_N"/>
</dbReference>
<dbReference type="InterPro" id="IPR002104">
    <property type="entry name" value="Integrase_catalytic"/>
</dbReference>
<name>A0A7W9BMF1_9RHOB</name>
<evidence type="ECO:0000256" key="5">
    <source>
        <dbReference type="PROSITE-ProRule" id="PRU01248"/>
    </source>
</evidence>
<dbReference type="InterPro" id="IPR044068">
    <property type="entry name" value="CB"/>
</dbReference>
<evidence type="ECO:0000256" key="1">
    <source>
        <dbReference type="ARBA" id="ARBA00008857"/>
    </source>
</evidence>
<dbReference type="CDD" id="cd01184">
    <property type="entry name" value="INT_C_like_1"/>
    <property type="match status" value="1"/>
</dbReference>
<feature type="domain" description="Core-binding (CB)" evidence="7">
    <location>
        <begin position="234"/>
        <end position="348"/>
    </location>
</feature>
<keyword evidence="9" id="KW-1185">Reference proteome</keyword>
<dbReference type="SUPFAM" id="SSF56349">
    <property type="entry name" value="DNA breaking-rejoining enzymes"/>
    <property type="match status" value="1"/>
</dbReference>
<dbReference type="RefSeq" id="WP_183530213.1">
    <property type="nucleotide sequence ID" value="NZ_JACIJM010000008.1"/>
</dbReference>
<accession>A0A7W9BMF1</accession>
<proteinExistence type="inferred from homology"/>
<dbReference type="GO" id="GO:0003677">
    <property type="term" value="F:DNA binding"/>
    <property type="evidence" value="ECO:0007669"/>
    <property type="project" value="UniProtKB-UniRule"/>
</dbReference>
<dbReference type="PROSITE" id="PS51898">
    <property type="entry name" value="TYR_RECOMBINASE"/>
    <property type="match status" value="1"/>
</dbReference>
<dbReference type="InterPro" id="IPR046668">
    <property type="entry name" value="DUF6538"/>
</dbReference>
<dbReference type="InterPro" id="IPR013762">
    <property type="entry name" value="Integrase-like_cat_sf"/>
</dbReference>
<evidence type="ECO:0000256" key="4">
    <source>
        <dbReference type="ARBA" id="ARBA00023172"/>
    </source>
</evidence>
<protein>
    <submittedName>
        <fullName evidence="8">Integrase</fullName>
    </submittedName>
</protein>
<dbReference type="Pfam" id="PF00589">
    <property type="entry name" value="Phage_integrase"/>
    <property type="match status" value="1"/>
</dbReference>
<dbReference type="PANTHER" id="PTHR30349">
    <property type="entry name" value="PHAGE INTEGRASE-RELATED"/>
    <property type="match status" value="1"/>
</dbReference>